<comment type="caution">
    <text evidence="1">The sequence shown here is derived from an EMBL/GenBank/DDBJ whole genome shotgun (WGS) entry which is preliminary data.</text>
</comment>
<evidence type="ECO:0000313" key="2">
    <source>
        <dbReference type="Proteomes" id="UP000887013"/>
    </source>
</evidence>
<reference evidence="1" key="1">
    <citation type="submission" date="2020-08" db="EMBL/GenBank/DDBJ databases">
        <title>Multicomponent nature underlies the extraordinary mechanical properties of spider dragline silk.</title>
        <authorList>
            <person name="Kono N."/>
            <person name="Nakamura H."/>
            <person name="Mori M."/>
            <person name="Yoshida Y."/>
            <person name="Ohtoshi R."/>
            <person name="Malay A.D."/>
            <person name="Moran D.A.P."/>
            <person name="Tomita M."/>
            <person name="Numata K."/>
            <person name="Arakawa K."/>
        </authorList>
    </citation>
    <scope>NUCLEOTIDE SEQUENCE</scope>
</reference>
<dbReference type="Proteomes" id="UP000887013">
    <property type="component" value="Unassembled WGS sequence"/>
</dbReference>
<organism evidence="1 2">
    <name type="scientific">Nephila pilipes</name>
    <name type="common">Giant wood spider</name>
    <name type="synonym">Nephila maculata</name>
    <dbReference type="NCBI Taxonomy" id="299642"/>
    <lineage>
        <taxon>Eukaryota</taxon>
        <taxon>Metazoa</taxon>
        <taxon>Ecdysozoa</taxon>
        <taxon>Arthropoda</taxon>
        <taxon>Chelicerata</taxon>
        <taxon>Arachnida</taxon>
        <taxon>Araneae</taxon>
        <taxon>Araneomorphae</taxon>
        <taxon>Entelegynae</taxon>
        <taxon>Araneoidea</taxon>
        <taxon>Nephilidae</taxon>
        <taxon>Nephila</taxon>
    </lineage>
</organism>
<gene>
    <name evidence="1" type="ORF">NPIL_285421</name>
</gene>
<dbReference type="EMBL" id="BMAW01128148">
    <property type="protein sequence ID" value="GFU24233.1"/>
    <property type="molecule type" value="Genomic_DNA"/>
</dbReference>
<protein>
    <submittedName>
        <fullName evidence="1">Uncharacterized protein</fullName>
    </submittedName>
</protein>
<evidence type="ECO:0000313" key="1">
    <source>
        <dbReference type="EMBL" id="GFU24233.1"/>
    </source>
</evidence>
<accession>A0A8X6QFG3</accession>
<sequence>CKLSYYFSFILGSYVIEYDSSGKAVTYYYQQ</sequence>
<dbReference type="AlphaFoldDB" id="A0A8X6QFG3"/>
<keyword evidence="2" id="KW-1185">Reference proteome</keyword>
<name>A0A8X6QFG3_NEPPI</name>
<proteinExistence type="predicted"/>
<feature type="non-terminal residue" evidence="1">
    <location>
        <position position="1"/>
    </location>
</feature>